<dbReference type="PANTHER" id="PTHR11108:SF1">
    <property type="entry name" value="FERROCHELATASE, MITOCHONDRIAL"/>
    <property type="match status" value="1"/>
</dbReference>
<comment type="subcellular location">
    <subcellularLocation>
        <location evidence="7">Cytoplasm</location>
    </subcellularLocation>
</comment>
<evidence type="ECO:0000313" key="9">
    <source>
        <dbReference type="EMBL" id="GED06235.1"/>
    </source>
</evidence>
<evidence type="ECO:0000256" key="3">
    <source>
        <dbReference type="ARBA" id="ARBA00023133"/>
    </source>
</evidence>
<feature type="binding site" evidence="7">
    <location>
        <position position="282"/>
    </location>
    <ligand>
        <name>Fe(2+)</name>
        <dbReference type="ChEBI" id="CHEBI:29033"/>
    </ligand>
</feature>
<keyword evidence="10" id="KW-1185">Reference proteome</keyword>
<comment type="similarity">
    <text evidence="7 8">Belongs to the ferrochelatase family.</text>
</comment>
<keyword evidence="5 7" id="KW-0627">Porphyrin biosynthesis</keyword>
<dbReference type="GO" id="GO:0005737">
    <property type="term" value="C:cytoplasm"/>
    <property type="evidence" value="ECO:0007669"/>
    <property type="project" value="UniProtKB-SubCell"/>
</dbReference>
<gene>
    <name evidence="9" type="primary">hemH_1</name>
    <name evidence="7" type="synonym">cpfC</name>
    <name evidence="9" type="ORF">AUR04nite_17670</name>
</gene>
<keyword evidence="4 7" id="KW-0456">Lyase</keyword>
<evidence type="ECO:0000256" key="6">
    <source>
        <dbReference type="ARBA" id="ARBA00024536"/>
    </source>
</evidence>
<evidence type="ECO:0000256" key="2">
    <source>
        <dbReference type="ARBA" id="ARBA00023004"/>
    </source>
</evidence>
<comment type="pathway">
    <text evidence="1 7">Porphyrin-containing compound metabolism; protoheme biosynthesis.</text>
</comment>
<dbReference type="GO" id="GO:0006783">
    <property type="term" value="P:heme biosynthetic process"/>
    <property type="evidence" value="ECO:0007669"/>
    <property type="project" value="UniProtKB-UniRule"/>
</dbReference>
<organism evidence="9 10">
    <name type="scientific">Glutamicibacter uratoxydans</name>
    <name type="common">Arthrobacter uratoxydans</name>
    <dbReference type="NCBI Taxonomy" id="43667"/>
    <lineage>
        <taxon>Bacteria</taxon>
        <taxon>Bacillati</taxon>
        <taxon>Actinomycetota</taxon>
        <taxon>Actinomycetes</taxon>
        <taxon>Micrococcales</taxon>
        <taxon>Micrococcaceae</taxon>
        <taxon>Glutamicibacter</taxon>
    </lineage>
</organism>
<dbReference type="InterPro" id="IPR033659">
    <property type="entry name" value="Ferrochelatase_N"/>
</dbReference>
<dbReference type="GO" id="GO:0004325">
    <property type="term" value="F:ferrochelatase activity"/>
    <property type="evidence" value="ECO:0007669"/>
    <property type="project" value="UniProtKB-UniRule"/>
</dbReference>
<sequence>MQADLSPFDALVLMSFGGPEQEEDVLPFLQNVTAGRGIPDERLKEVGEHYYQFGGRSPINEQNRSLLEALSRELETRGITTPLLWGNRNWKPFLADAVRSEHQRSGARKFLAIDTSAYSSYSSCRQYREDFAAAQTQLLTEGIHVDFEKIRQYYNHPGFAQAQLSCVREALEQYRAATGSLDPDDYRVLYVTHSIPSTMQENSERHTNGYRAQHEELIDWLSTELEPAYGRVESELVYCSRSGSPHTPWLEPDINDRMKELSEKGVGGVVVVPIGFVSDHMEVKYDLDTEAAQTAKDLQMDFVRAATVGIHPEFVAGLIDLAVERAEQVRQAAEEIKKPVVTGTSLSSGSGACSRNCCEGSRLVPTQPNWPAPSR</sequence>
<keyword evidence="3 7" id="KW-0350">Heme biosynthesis</keyword>
<protein>
    <recommendedName>
        <fullName evidence="7">Coproporphyrin III ferrochelatase</fullName>
        <ecNumber evidence="7">4.99.1.9</ecNumber>
    </recommendedName>
</protein>
<dbReference type="InterPro" id="IPR033644">
    <property type="entry name" value="Ferrochelatase_C"/>
</dbReference>
<reference evidence="9 10" key="1">
    <citation type="submission" date="2019-06" db="EMBL/GenBank/DDBJ databases">
        <title>Whole genome shotgun sequence of Glutamicibacter uratoxydans NBRC 15515.</title>
        <authorList>
            <person name="Hosoyama A."/>
            <person name="Uohara A."/>
            <person name="Ohji S."/>
            <person name="Ichikawa N."/>
        </authorList>
    </citation>
    <scope>NUCLEOTIDE SEQUENCE [LARGE SCALE GENOMIC DNA]</scope>
    <source>
        <strain evidence="9 10">NBRC 15515</strain>
    </source>
</reference>
<dbReference type="Gene3D" id="3.40.50.1400">
    <property type="match status" value="2"/>
</dbReference>
<feature type="binding site" evidence="7">
    <location>
        <position position="57"/>
    </location>
    <ligand>
        <name>Fe-coproporphyrin III</name>
        <dbReference type="ChEBI" id="CHEBI:68438"/>
    </ligand>
</feature>
<dbReference type="Proteomes" id="UP000316612">
    <property type="component" value="Unassembled WGS sequence"/>
</dbReference>
<dbReference type="AlphaFoldDB" id="A0A4Y4DRK3"/>
<dbReference type="Pfam" id="PF00762">
    <property type="entry name" value="Ferrochelatase"/>
    <property type="match status" value="1"/>
</dbReference>
<keyword evidence="7" id="KW-0479">Metal-binding</keyword>
<comment type="caution">
    <text evidence="7">Lacks conserved residue(s) required for the propagation of feature annotation.</text>
</comment>
<name>A0A4Y4DRK3_GLUUR</name>
<dbReference type="NCBIfam" id="NF000689">
    <property type="entry name" value="PRK00035.2-1"/>
    <property type="match status" value="1"/>
</dbReference>
<evidence type="ECO:0000256" key="4">
    <source>
        <dbReference type="ARBA" id="ARBA00023239"/>
    </source>
</evidence>
<proteinExistence type="inferred from homology"/>
<dbReference type="SUPFAM" id="SSF53800">
    <property type="entry name" value="Chelatase"/>
    <property type="match status" value="1"/>
</dbReference>
<evidence type="ECO:0000256" key="8">
    <source>
        <dbReference type="RuleBase" id="RU004185"/>
    </source>
</evidence>
<keyword evidence="7" id="KW-0963">Cytoplasm</keyword>
<keyword evidence="2 7" id="KW-0408">Iron</keyword>
<dbReference type="EMBL" id="BJNY01000009">
    <property type="protein sequence ID" value="GED06235.1"/>
    <property type="molecule type" value="Genomic_DNA"/>
</dbReference>
<feature type="binding site" evidence="7">
    <location>
        <position position="193"/>
    </location>
    <ligand>
        <name>Fe(2+)</name>
        <dbReference type="ChEBI" id="CHEBI:29033"/>
    </ligand>
</feature>
<evidence type="ECO:0000256" key="1">
    <source>
        <dbReference type="ARBA" id="ARBA00004744"/>
    </source>
</evidence>
<dbReference type="HAMAP" id="MF_00323">
    <property type="entry name" value="Ferrochelatase"/>
    <property type="match status" value="1"/>
</dbReference>
<dbReference type="InterPro" id="IPR001015">
    <property type="entry name" value="Ferrochelatase"/>
</dbReference>
<evidence type="ECO:0000256" key="7">
    <source>
        <dbReference type="HAMAP-Rule" id="MF_00323"/>
    </source>
</evidence>
<dbReference type="RefSeq" id="WP_246055463.1">
    <property type="nucleotide sequence ID" value="NZ_BAAAJL010000011.1"/>
</dbReference>
<dbReference type="CDD" id="cd03411">
    <property type="entry name" value="Ferrochelatase_N"/>
    <property type="match status" value="1"/>
</dbReference>
<evidence type="ECO:0000313" key="10">
    <source>
        <dbReference type="Proteomes" id="UP000316612"/>
    </source>
</evidence>
<dbReference type="GO" id="GO:0046872">
    <property type="term" value="F:metal ion binding"/>
    <property type="evidence" value="ECO:0007669"/>
    <property type="project" value="UniProtKB-KW"/>
</dbReference>
<comment type="caution">
    <text evidence="9">The sequence shown here is derived from an EMBL/GenBank/DDBJ whole genome shotgun (WGS) entry which is preliminary data.</text>
</comment>
<dbReference type="EC" id="4.99.1.9" evidence="7"/>
<comment type="catalytic activity">
    <reaction evidence="6">
        <text>Fe-coproporphyrin III + 2 H(+) = coproporphyrin III + Fe(2+)</text>
        <dbReference type="Rhea" id="RHEA:49572"/>
        <dbReference type="ChEBI" id="CHEBI:15378"/>
        <dbReference type="ChEBI" id="CHEBI:29033"/>
        <dbReference type="ChEBI" id="CHEBI:68438"/>
        <dbReference type="ChEBI" id="CHEBI:131725"/>
        <dbReference type="EC" id="4.99.1.9"/>
    </reaction>
    <physiologicalReaction direction="right-to-left" evidence="6">
        <dbReference type="Rhea" id="RHEA:49574"/>
    </physiologicalReaction>
</comment>
<dbReference type="PANTHER" id="PTHR11108">
    <property type="entry name" value="FERROCHELATASE"/>
    <property type="match status" value="1"/>
</dbReference>
<comment type="function">
    <text evidence="7">Involved in coproporphyrin-dependent heme b biosynthesis. Catalyzes the insertion of ferrous iron into coproporphyrin III to form Fe-coproporphyrin III.</text>
</comment>
<dbReference type="CDD" id="cd00419">
    <property type="entry name" value="Ferrochelatase_C"/>
    <property type="match status" value="1"/>
</dbReference>
<dbReference type="UniPathway" id="UPA00252"/>
<feature type="binding site" evidence="7">
    <location>
        <position position="127"/>
    </location>
    <ligand>
        <name>Fe-coproporphyrin III</name>
        <dbReference type="ChEBI" id="CHEBI:68438"/>
    </ligand>
</feature>
<evidence type="ECO:0000256" key="5">
    <source>
        <dbReference type="ARBA" id="ARBA00023244"/>
    </source>
</evidence>
<accession>A0A4Y4DRK3</accession>